<dbReference type="EMBL" id="SMKP01000109">
    <property type="protein sequence ID" value="TDD16237.1"/>
    <property type="molecule type" value="Genomic_DNA"/>
</dbReference>
<protein>
    <submittedName>
        <fullName evidence="2">Amidohydrolase/deacetylase family metallohydrolase</fullName>
    </submittedName>
</protein>
<dbReference type="SUPFAM" id="SSF51556">
    <property type="entry name" value="Metallo-dependent hydrolases"/>
    <property type="match status" value="1"/>
</dbReference>
<dbReference type="Proteomes" id="UP000294543">
    <property type="component" value="Unassembled WGS sequence"/>
</dbReference>
<dbReference type="PANTHER" id="PTHR42717:SF1">
    <property type="entry name" value="IMIDAZOLONEPROPIONASE AND RELATED AMIDOHYDROLASES"/>
    <property type="match status" value="1"/>
</dbReference>
<feature type="region of interest" description="Disordered" evidence="1">
    <location>
        <begin position="20"/>
        <end position="79"/>
    </location>
</feature>
<dbReference type="GO" id="GO:0016810">
    <property type="term" value="F:hydrolase activity, acting on carbon-nitrogen (but not peptide) bonds"/>
    <property type="evidence" value="ECO:0007669"/>
    <property type="project" value="InterPro"/>
</dbReference>
<dbReference type="RefSeq" id="WP_132514627.1">
    <property type="nucleotide sequence ID" value="NZ_SMKP01000109.1"/>
</dbReference>
<organism evidence="2 3">
    <name type="scientific">Nonomuraea diastatica</name>
    <dbReference type="NCBI Taxonomy" id="1848329"/>
    <lineage>
        <taxon>Bacteria</taxon>
        <taxon>Bacillati</taxon>
        <taxon>Actinomycetota</taxon>
        <taxon>Actinomycetes</taxon>
        <taxon>Streptosporangiales</taxon>
        <taxon>Streptosporangiaceae</taxon>
        <taxon>Nonomuraea</taxon>
    </lineage>
</organism>
<name>A0A4R4WFZ3_9ACTN</name>
<dbReference type="GO" id="GO:0019213">
    <property type="term" value="F:deacetylase activity"/>
    <property type="evidence" value="ECO:0007669"/>
    <property type="project" value="InterPro"/>
</dbReference>
<accession>A0A4R4WFZ3</accession>
<dbReference type="Gene3D" id="3.20.20.140">
    <property type="entry name" value="Metal-dependent hydrolases"/>
    <property type="match status" value="1"/>
</dbReference>
<gene>
    <name evidence="2" type="ORF">E1294_31910</name>
</gene>
<keyword evidence="3" id="KW-1185">Reference proteome</keyword>
<dbReference type="Gene3D" id="2.30.40.10">
    <property type="entry name" value="Urease, subunit C, domain 1"/>
    <property type="match status" value="1"/>
</dbReference>
<dbReference type="InterPro" id="IPR020043">
    <property type="entry name" value="Deacetylase_Atu3266-like"/>
</dbReference>
<dbReference type="PANTHER" id="PTHR42717">
    <property type="entry name" value="DIHYDROOROTASE-RELATED"/>
    <property type="match status" value="1"/>
</dbReference>
<dbReference type="InterPro" id="IPR032466">
    <property type="entry name" value="Metal_Hydrolase"/>
</dbReference>
<keyword evidence="2" id="KW-0378">Hydrolase</keyword>
<dbReference type="InterPro" id="IPR011059">
    <property type="entry name" value="Metal-dep_hydrolase_composite"/>
</dbReference>
<sequence length="403" mass="41654">MSGDVRLPAALDTPLRVLAPPPSACGTGRLRPVDGRARLTPVDGRARLTRPERGNEATTPAGAGGEATGEAATPPSPGGELCIGPGWVDLHAHVYDAMTQISVPPDRAGLDAGVHVLADAGSAGQATIDGLVRYVIPAARTQVRAWLNIGSHGLVHLRETADPAFIDVDATLAAIDRHRDVVCGVKVRSSGAIVGAMGLQPLQLGRLVAREAGLPLLVHVGEAPPLTGDVLDLLDAGDVVTHCYHGKTGAPWLAGGAPAPALARALDRGVLMDVGHGAASFSFGVAARAVAAGFPPHTISTDVHVRNIAGPVHDLATTLTKLLHCGMGLERAIEAVTATPRRILRMEQPWLGDDGTIRHATIFRLAGAAPPGRAYVDARGDTARPDRHVIPVATVREGVLAEL</sequence>
<evidence type="ECO:0000313" key="3">
    <source>
        <dbReference type="Proteomes" id="UP000294543"/>
    </source>
</evidence>
<evidence type="ECO:0000256" key="1">
    <source>
        <dbReference type="SAM" id="MobiDB-lite"/>
    </source>
</evidence>
<reference evidence="2 3" key="1">
    <citation type="submission" date="2019-03" db="EMBL/GenBank/DDBJ databases">
        <title>Draft genome sequences of novel Actinobacteria.</title>
        <authorList>
            <person name="Sahin N."/>
            <person name="Ay H."/>
            <person name="Saygin H."/>
        </authorList>
    </citation>
    <scope>NUCLEOTIDE SEQUENCE [LARGE SCALE GENOMIC DNA]</scope>
    <source>
        <strain evidence="2 3">KC712</strain>
    </source>
</reference>
<proteinExistence type="predicted"/>
<comment type="caution">
    <text evidence="2">The sequence shown here is derived from an EMBL/GenBank/DDBJ whole genome shotgun (WGS) entry which is preliminary data.</text>
</comment>
<evidence type="ECO:0000313" key="2">
    <source>
        <dbReference type="EMBL" id="TDD16237.1"/>
    </source>
</evidence>
<dbReference type="OrthoDB" id="9807210at2"/>
<feature type="compositionally biased region" description="Basic and acidic residues" evidence="1">
    <location>
        <begin position="44"/>
        <end position="55"/>
    </location>
</feature>
<dbReference type="AlphaFoldDB" id="A0A4R4WFZ3"/>